<reference evidence="4 5" key="1">
    <citation type="submission" date="2020-02" db="EMBL/GenBank/DDBJ databases">
        <authorList>
            <person name="Zheng R.K."/>
            <person name="Sun C.M."/>
        </authorList>
    </citation>
    <scope>NUCLEOTIDE SEQUENCE [LARGE SCALE GENOMIC DNA]</scope>
    <source>
        <strain evidence="5">rifampicinis</strain>
    </source>
</reference>
<feature type="binding site" evidence="3">
    <location>
        <position position="131"/>
    </location>
    <ligand>
        <name>a divalent metal cation</name>
        <dbReference type="ChEBI" id="CHEBI:60240"/>
    </ligand>
</feature>
<dbReference type="Pfam" id="PF05163">
    <property type="entry name" value="DinB"/>
    <property type="match status" value="1"/>
</dbReference>
<protein>
    <submittedName>
        <fullName evidence="4">DinB family protein</fullName>
    </submittedName>
</protein>
<organism evidence="4 5">
    <name type="scientific">Phototrophicus methaneseepsis</name>
    <dbReference type="NCBI Taxonomy" id="2710758"/>
    <lineage>
        <taxon>Bacteria</taxon>
        <taxon>Bacillati</taxon>
        <taxon>Chloroflexota</taxon>
        <taxon>Candidatus Thermofontia</taxon>
        <taxon>Phototrophicales</taxon>
        <taxon>Phototrophicaceae</taxon>
        <taxon>Phototrophicus</taxon>
    </lineage>
</organism>
<comment type="similarity">
    <text evidence="1">Belongs to the DinB family.</text>
</comment>
<dbReference type="InterPro" id="IPR007837">
    <property type="entry name" value="DinB"/>
</dbReference>
<keyword evidence="2 3" id="KW-0479">Metal-binding</keyword>
<feature type="binding site" evidence="3">
    <location>
        <position position="135"/>
    </location>
    <ligand>
        <name>a divalent metal cation</name>
        <dbReference type="ChEBI" id="CHEBI:60240"/>
    </ligand>
</feature>
<dbReference type="Proteomes" id="UP000594468">
    <property type="component" value="Chromosome"/>
</dbReference>
<name>A0A7S8E8I2_9CHLR</name>
<dbReference type="EMBL" id="CP062983">
    <property type="protein sequence ID" value="QPC82327.1"/>
    <property type="molecule type" value="Genomic_DNA"/>
</dbReference>
<keyword evidence="5" id="KW-1185">Reference proteome</keyword>
<accession>A0A7S8E8I2</accession>
<dbReference type="GO" id="GO:0046872">
    <property type="term" value="F:metal ion binding"/>
    <property type="evidence" value="ECO:0007669"/>
    <property type="project" value="UniProtKB-KW"/>
</dbReference>
<gene>
    <name evidence="4" type="ORF">G4Y79_22010</name>
</gene>
<dbReference type="PANTHER" id="PTHR37302">
    <property type="entry name" value="SLR1116 PROTEIN"/>
    <property type="match status" value="1"/>
</dbReference>
<dbReference type="AlphaFoldDB" id="A0A7S8E8I2"/>
<evidence type="ECO:0000256" key="2">
    <source>
        <dbReference type="ARBA" id="ARBA00022723"/>
    </source>
</evidence>
<dbReference type="RefSeq" id="WP_195170396.1">
    <property type="nucleotide sequence ID" value="NZ_CP062983.1"/>
</dbReference>
<dbReference type="Gene3D" id="1.20.120.450">
    <property type="entry name" value="dinb family like domain"/>
    <property type="match status" value="1"/>
</dbReference>
<evidence type="ECO:0000256" key="3">
    <source>
        <dbReference type="PIRSR" id="PIRSR607837-1"/>
    </source>
</evidence>
<dbReference type="KEGG" id="pmet:G4Y79_22010"/>
<dbReference type="SUPFAM" id="SSF109854">
    <property type="entry name" value="DinB/YfiT-like putative metalloenzymes"/>
    <property type="match status" value="1"/>
</dbReference>
<evidence type="ECO:0000313" key="5">
    <source>
        <dbReference type="Proteomes" id="UP000594468"/>
    </source>
</evidence>
<evidence type="ECO:0000256" key="1">
    <source>
        <dbReference type="ARBA" id="ARBA00008635"/>
    </source>
</evidence>
<evidence type="ECO:0000313" key="4">
    <source>
        <dbReference type="EMBL" id="QPC82327.1"/>
    </source>
</evidence>
<proteinExistence type="inferred from homology"/>
<dbReference type="InterPro" id="IPR034660">
    <property type="entry name" value="DinB/YfiT-like"/>
</dbReference>
<sequence length="163" mass="19707">MNADAFRHFYNYHFGMNRYIWNTFIMPLPQEQYVQEVAYSVGSVRNQVVHMANVDETWFRQLHNLDFINWREPSAFDDRDKLRAEWDQIEQMMRGYLADLRDDMLFTKPFPDHDEDKDLILWQVLLHVVNHGTDHRAQLLRLLNDLGVKTVPQDYVFYAYDHP</sequence>
<feature type="binding site" evidence="3">
    <location>
        <position position="50"/>
    </location>
    <ligand>
        <name>a divalent metal cation</name>
        <dbReference type="ChEBI" id="CHEBI:60240"/>
    </ligand>
</feature>
<dbReference type="PANTHER" id="PTHR37302:SF3">
    <property type="entry name" value="DAMAGE-INDUCIBLE PROTEIN DINB"/>
    <property type="match status" value="1"/>
</dbReference>